<proteinExistence type="predicted"/>
<dbReference type="Gene3D" id="2.40.420.20">
    <property type="match status" value="1"/>
</dbReference>
<dbReference type="InterPro" id="IPR050465">
    <property type="entry name" value="UPF0194_transport"/>
</dbReference>
<dbReference type="GO" id="GO:0030313">
    <property type="term" value="C:cell envelope"/>
    <property type="evidence" value="ECO:0007669"/>
    <property type="project" value="UniProtKB-SubCell"/>
</dbReference>
<accession>A0A7K3WQF6</accession>
<dbReference type="RefSeq" id="WP_163285112.1">
    <property type="nucleotide sequence ID" value="NZ_JAAGVY010000014.1"/>
</dbReference>
<dbReference type="Proteomes" id="UP000486602">
    <property type="component" value="Unassembled WGS sequence"/>
</dbReference>
<evidence type="ECO:0000256" key="2">
    <source>
        <dbReference type="ARBA" id="ARBA00023054"/>
    </source>
</evidence>
<dbReference type="InterPro" id="IPR058636">
    <property type="entry name" value="Beta-barrel_YknX"/>
</dbReference>
<dbReference type="Pfam" id="PF25990">
    <property type="entry name" value="Beta-barrel_YknX"/>
    <property type="match status" value="1"/>
</dbReference>
<sequence length="453" mass="50922">MKSKIWIGIIGAIAAIILIYYFTSSSSAESAGILVSVKKGEFVIDITTTGELEAKNSVEILGPKGTRDYRIWNMTIQDIIDEGTLVKKGDYVATIDPSELTNKLKDSQLELEKIESKFIQTKLDTSLDMRKSRDELINLAYAVDERQLVLDQSKYEPPATIRQAEIDVEKAGRSLEQAKENYKIKRQQNIAKMQEVSLNRLKEQRNLDGMKDLIQDFTIKAPEDGMLIYIKDYNGRATKTGSQINAWNPVVATLPDLSTMISATYVNEVDIRRVEAGQMVEIGLDAFPEKRFTGKVLRVANVGEQRPNSDAKVFKVSIEVNEKDDLLRPSMTTSNRIITEKAENKLFVPLEALFNLADSITYVYKKSGLNAVKQEIEVGESNRNEVIVKMGLEEDDQVYLNKVSGMEKSDVNLLPELNGKRKQEKLEGSKPNVPDTIRKDSAGGEFKRKRKAS</sequence>
<keyword evidence="2 3" id="KW-0175">Coiled coil</keyword>
<reference evidence="7 8" key="1">
    <citation type="submission" date="2020-02" db="EMBL/GenBank/DDBJ databases">
        <title>Out from the shadows clarifying the taxonomy of the family Cryomorphaceae and related taxa by utilizing the GTDB taxonomic framework.</title>
        <authorList>
            <person name="Bowman J.P."/>
        </authorList>
    </citation>
    <scope>NUCLEOTIDE SEQUENCE [LARGE SCALE GENOMIC DNA]</scope>
    <source>
        <strain evidence="7 8">QSSC 1-22</strain>
    </source>
</reference>
<feature type="domain" description="YknX-like beta-barrel" evidence="6">
    <location>
        <begin position="264"/>
        <end position="333"/>
    </location>
</feature>
<evidence type="ECO:0000256" key="4">
    <source>
        <dbReference type="SAM" id="MobiDB-lite"/>
    </source>
</evidence>
<protein>
    <submittedName>
        <fullName evidence="7">HlyD family efflux transporter periplasmic adaptor subunit</fullName>
    </submittedName>
</protein>
<feature type="coiled-coil region" evidence="3">
    <location>
        <begin position="161"/>
        <end position="204"/>
    </location>
</feature>
<dbReference type="Gene3D" id="2.40.30.170">
    <property type="match status" value="1"/>
</dbReference>
<keyword evidence="5" id="KW-0472">Membrane</keyword>
<dbReference type="PANTHER" id="PTHR32347">
    <property type="entry name" value="EFFLUX SYSTEM COMPONENT YKNX-RELATED"/>
    <property type="match status" value="1"/>
</dbReference>
<dbReference type="EMBL" id="JAAGVY010000014">
    <property type="protein sequence ID" value="NEN23718.1"/>
    <property type="molecule type" value="Genomic_DNA"/>
</dbReference>
<evidence type="ECO:0000256" key="5">
    <source>
        <dbReference type="SAM" id="Phobius"/>
    </source>
</evidence>
<comment type="subcellular location">
    <subcellularLocation>
        <location evidence="1">Cell envelope</location>
    </subcellularLocation>
</comment>
<evidence type="ECO:0000313" key="7">
    <source>
        <dbReference type="EMBL" id="NEN23718.1"/>
    </source>
</evidence>
<evidence type="ECO:0000256" key="3">
    <source>
        <dbReference type="SAM" id="Coils"/>
    </source>
</evidence>
<keyword evidence="5" id="KW-1133">Transmembrane helix</keyword>
<feature type="transmembrane region" description="Helical" evidence="5">
    <location>
        <begin position="5"/>
        <end position="23"/>
    </location>
</feature>
<feature type="compositionally biased region" description="Basic and acidic residues" evidence="4">
    <location>
        <begin position="418"/>
        <end position="428"/>
    </location>
</feature>
<gene>
    <name evidence="7" type="ORF">G3O08_09420</name>
</gene>
<name>A0A7K3WQF6_9FLAO</name>
<evidence type="ECO:0000313" key="8">
    <source>
        <dbReference type="Proteomes" id="UP000486602"/>
    </source>
</evidence>
<keyword evidence="5" id="KW-0812">Transmembrane</keyword>
<evidence type="ECO:0000259" key="6">
    <source>
        <dbReference type="Pfam" id="PF25990"/>
    </source>
</evidence>
<feature type="compositionally biased region" description="Basic and acidic residues" evidence="4">
    <location>
        <begin position="436"/>
        <end position="446"/>
    </location>
</feature>
<dbReference type="AlphaFoldDB" id="A0A7K3WQF6"/>
<feature type="region of interest" description="Disordered" evidence="4">
    <location>
        <begin position="413"/>
        <end position="453"/>
    </location>
</feature>
<comment type="caution">
    <text evidence="7">The sequence shown here is derived from an EMBL/GenBank/DDBJ whole genome shotgun (WGS) entry which is preliminary data.</text>
</comment>
<organism evidence="7 8">
    <name type="scientific">Cryomorpha ignava</name>
    <dbReference type="NCBI Taxonomy" id="101383"/>
    <lineage>
        <taxon>Bacteria</taxon>
        <taxon>Pseudomonadati</taxon>
        <taxon>Bacteroidota</taxon>
        <taxon>Flavobacteriia</taxon>
        <taxon>Flavobacteriales</taxon>
        <taxon>Cryomorphaceae</taxon>
        <taxon>Cryomorpha</taxon>
    </lineage>
</organism>
<evidence type="ECO:0000256" key="1">
    <source>
        <dbReference type="ARBA" id="ARBA00004196"/>
    </source>
</evidence>
<keyword evidence="8" id="KW-1185">Reference proteome</keyword>